<evidence type="ECO:0000256" key="5">
    <source>
        <dbReference type="ARBA" id="ARBA00038392"/>
    </source>
</evidence>
<keyword evidence="2" id="KW-0805">Transcription regulation</keyword>
<dbReference type="PANTHER" id="PTHR11380:SF5">
    <property type="entry name" value="TRANSCRIPTION INITIATION FACTOR TFIID SUBUNIT 13"/>
    <property type="match status" value="1"/>
</dbReference>
<dbReference type="InterPro" id="IPR009072">
    <property type="entry name" value="Histone-fold"/>
</dbReference>
<protein>
    <recommendedName>
        <fullName evidence="6">Transcription initiation factor TFIID subunit 13</fullName>
    </recommendedName>
</protein>
<gene>
    <name evidence="8" type="ORF">RCO7_04216</name>
</gene>
<dbReference type="Pfam" id="PF02269">
    <property type="entry name" value="TFIID-18kDa"/>
    <property type="match status" value="1"/>
</dbReference>
<feature type="compositionally biased region" description="Acidic residues" evidence="7">
    <location>
        <begin position="234"/>
        <end position="245"/>
    </location>
</feature>
<evidence type="ECO:0000313" key="8">
    <source>
        <dbReference type="EMBL" id="CZS98383.1"/>
    </source>
</evidence>
<keyword evidence="9" id="KW-1185">Reference proteome</keyword>
<evidence type="ECO:0000256" key="4">
    <source>
        <dbReference type="ARBA" id="ARBA00023242"/>
    </source>
</evidence>
<evidence type="ECO:0000313" key="9">
    <source>
        <dbReference type="Proteomes" id="UP000178129"/>
    </source>
</evidence>
<dbReference type="PANTHER" id="PTHR11380">
    <property type="entry name" value="TRANSCRIPTION INITIATION FACTOR TFIID/SUPT3-RELATED"/>
    <property type="match status" value="1"/>
</dbReference>
<reference evidence="9" key="1">
    <citation type="submission" date="2016-03" db="EMBL/GenBank/DDBJ databases">
        <authorList>
            <person name="Ploux O."/>
        </authorList>
    </citation>
    <scope>NUCLEOTIDE SEQUENCE [LARGE SCALE GENOMIC DNA]</scope>
    <source>
        <strain evidence="9">UK7</strain>
    </source>
</reference>
<dbReference type="InParanoid" id="A0A1E1KK15"/>
<evidence type="ECO:0000256" key="3">
    <source>
        <dbReference type="ARBA" id="ARBA00023163"/>
    </source>
</evidence>
<comment type="caution">
    <text evidence="8">The sequence shown here is derived from an EMBL/GenBank/DDBJ whole genome shotgun (WGS) entry which is preliminary data.</text>
</comment>
<dbReference type="InterPro" id="IPR003195">
    <property type="entry name" value="TFIID_TAF13"/>
</dbReference>
<evidence type="ECO:0000256" key="7">
    <source>
        <dbReference type="SAM" id="MobiDB-lite"/>
    </source>
</evidence>
<evidence type="ECO:0000256" key="6">
    <source>
        <dbReference type="ARBA" id="ARBA00040136"/>
    </source>
</evidence>
<comment type="similarity">
    <text evidence="5">Belongs to the TAF13 family.</text>
</comment>
<feature type="region of interest" description="Disordered" evidence="7">
    <location>
        <begin position="228"/>
        <end position="259"/>
    </location>
</feature>
<accession>A0A1E1KK15</accession>
<dbReference type="GO" id="GO:0005669">
    <property type="term" value="C:transcription factor TFIID complex"/>
    <property type="evidence" value="ECO:0007669"/>
    <property type="project" value="TreeGrafter"/>
</dbReference>
<evidence type="ECO:0000256" key="2">
    <source>
        <dbReference type="ARBA" id="ARBA00023015"/>
    </source>
</evidence>
<dbReference type="STRING" id="914237.A0A1E1KK15"/>
<dbReference type="SUPFAM" id="SSF47113">
    <property type="entry name" value="Histone-fold"/>
    <property type="match status" value="2"/>
</dbReference>
<dbReference type="GO" id="GO:0051123">
    <property type="term" value="P:RNA polymerase II preinitiation complex assembly"/>
    <property type="evidence" value="ECO:0007669"/>
    <property type="project" value="TreeGrafter"/>
</dbReference>
<keyword evidence="4" id="KW-0539">Nucleus</keyword>
<evidence type="ECO:0000256" key="1">
    <source>
        <dbReference type="ARBA" id="ARBA00004123"/>
    </source>
</evidence>
<organism evidence="8 9">
    <name type="scientific">Rhynchosporium graminicola</name>
    <dbReference type="NCBI Taxonomy" id="2792576"/>
    <lineage>
        <taxon>Eukaryota</taxon>
        <taxon>Fungi</taxon>
        <taxon>Dikarya</taxon>
        <taxon>Ascomycota</taxon>
        <taxon>Pezizomycotina</taxon>
        <taxon>Leotiomycetes</taxon>
        <taxon>Helotiales</taxon>
        <taxon>Ploettnerulaceae</taxon>
        <taxon>Rhynchosporium</taxon>
    </lineage>
</organism>
<sequence>MFKLRLPDESGLHGTSIGVTKLLEGARAILRPKHKHQHLHLDQLDNPSEAETKTETVTPADFLSDGTLPHEDPFQARIHALLDALGSPQSVPAPLFPQDPYSQFTTAAPKADMEPRARVGKNRGQQNFADQELQHFLFAHGDTPNSLESTKRVLDELLTDFITELCFEAHRSAQLSGRQKIKPDDIKFACRKNPEYLGKINETFNKKTQIEEARKLLDQNDDKITKSNVKALEEEPLGDGDDDDFDARNVGGRNNITGR</sequence>
<dbReference type="Proteomes" id="UP000178129">
    <property type="component" value="Unassembled WGS sequence"/>
</dbReference>
<dbReference type="GO" id="GO:0046982">
    <property type="term" value="F:protein heterodimerization activity"/>
    <property type="evidence" value="ECO:0007669"/>
    <property type="project" value="InterPro"/>
</dbReference>
<dbReference type="EMBL" id="FJUW01000015">
    <property type="protein sequence ID" value="CZS98383.1"/>
    <property type="molecule type" value="Genomic_DNA"/>
</dbReference>
<comment type="subcellular location">
    <subcellularLocation>
        <location evidence="1">Nucleus</location>
    </subcellularLocation>
</comment>
<name>A0A1E1KK15_9HELO</name>
<keyword evidence="3" id="KW-0804">Transcription</keyword>
<proteinExistence type="inferred from homology"/>
<dbReference type="Gene3D" id="1.10.20.10">
    <property type="entry name" value="Histone, subunit A"/>
    <property type="match status" value="1"/>
</dbReference>
<dbReference type="AlphaFoldDB" id="A0A1E1KK15"/>